<proteinExistence type="predicted"/>
<reference evidence="1 2" key="1">
    <citation type="journal article" date="2023" name="Science">
        <title>Complex scaffold remodeling in plant triterpene biosynthesis.</title>
        <authorList>
            <person name="De La Pena R."/>
            <person name="Hodgson H."/>
            <person name="Liu J.C."/>
            <person name="Stephenson M.J."/>
            <person name="Martin A.C."/>
            <person name="Owen C."/>
            <person name="Harkess A."/>
            <person name="Leebens-Mack J."/>
            <person name="Jimenez L.E."/>
            <person name="Osbourn A."/>
            <person name="Sattely E.S."/>
        </authorList>
    </citation>
    <scope>NUCLEOTIDE SEQUENCE [LARGE SCALE GENOMIC DNA]</scope>
    <source>
        <strain evidence="2">cv. JPN11</strain>
        <tissue evidence="1">Leaf</tissue>
    </source>
</reference>
<accession>A0ACC1YJ38</accession>
<dbReference type="EMBL" id="CM051396">
    <property type="protein sequence ID" value="KAJ4723451.1"/>
    <property type="molecule type" value="Genomic_DNA"/>
</dbReference>
<keyword evidence="2" id="KW-1185">Reference proteome</keyword>
<evidence type="ECO:0000313" key="1">
    <source>
        <dbReference type="EMBL" id="KAJ4723451.1"/>
    </source>
</evidence>
<sequence>MNPLFPQRLSINQPASSSDHIVEIPAAGDDPTTQQSRGDGSPSTALHVAVRQDDRQQRYLQNQRRDEERPPSNPAQADPQASGQNQRRDEDRPPSNPAQADPQASGQNQRRDEERPPFNPTRLDDETLIMITVQTASVLGTFSVNRSSLPHNSQILWFVSLVCILLAFIMVLYRKFPYFGRGMVAQTIRGLASIFTAFAFITSVTMHLDDNSNLLVTAVCLVAAVVALIPTFKD</sequence>
<comment type="caution">
    <text evidence="1">The sequence shown here is derived from an EMBL/GenBank/DDBJ whole genome shotgun (WGS) entry which is preliminary data.</text>
</comment>
<name>A0ACC1YJ38_MELAZ</name>
<protein>
    <submittedName>
        <fullName evidence="1">Uncharacterized protein</fullName>
    </submittedName>
</protein>
<evidence type="ECO:0000313" key="2">
    <source>
        <dbReference type="Proteomes" id="UP001164539"/>
    </source>
</evidence>
<dbReference type="Proteomes" id="UP001164539">
    <property type="component" value="Chromosome 3"/>
</dbReference>
<gene>
    <name evidence="1" type="ORF">OWV82_006824</name>
</gene>
<organism evidence="1 2">
    <name type="scientific">Melia azedarach</name>
    <name type="common">Chinaberry tree</name>
    <dbReference type="NCBI Taxonomy" id="155640"/>
    <lineage>
        <taxon>Eukaryota</taxon>
        <taxon>Viridiplantae</taxon>
        <taxon>Streptophyta</taxon>
        <taxon>Embryophyta</taxon>
        <taxon>Tracheophyta</taxon>
        <taxon>Spermatophyta</taxon>
        <taxon>Magnoliopsida</taxon>
        <taxon>eudicotyledons</taxon>
        <taxon>Gunneridae</taxon>
        <taxon>Pentapetalae</taxon>
        <taxon>rosids</taxon>
        <taxon>malvids</taxon>
        <taxon>Sapindales</taxon>
        <taxon>Meliaceae</taxon>
        <taxon>Melia</taxon>
    </lineage>
</organism>